<proteinExistence type="predicted"/>
<name>A0A9P8Q1A7_WICPI</name>
<dbReference type="Proteomes" id="UP000774326">
    <property type="component" value="Unassembled WGS sequence"/>
</dbReference>
<accession>A0A9P8Q1A7</accession>
<reference evidence="1" key="2">
    <citation type="submission" date="2021-01" db="EMBL/GenBank/DDBJ databases">
        <authorList>
            <person name="Schikora-Tamarit M.A."/>
        </authorList>
    </citation>
    <scope>NUCLEOTIDE SEQUENCE</scope>
    <source>
        <strain evidence="1">CBS2887</strain>
    </source>
</reference>
<organism evidence="1 2">
    <name type="scientific">Wickerhamomyces pijperi</name>
    <name type="common">Yeast</name>
    <name type="synonym">Pichia pijperi</name>
    <dbReference type="NCBI Taxonomy" id="599730"/>
    <lineage>
        <taxon>Eukaryota</taxon>
        <taxon>Fungi</taxon>
        <taxon>Dikarya</taxon>
        <taxon>Ascomycota</taxon>
        <taxon>Saccharomycotina</taxon>
        <taxon>Saccharomycetes</taxon>
        <taxon>Phaffomycetales</taxon>
        <taxon>Wickerhamomycetaceae</taxon>
        <taxon>Wickerhamomyces</taxon>
    </lineage>
</organism>
<protein>
    <submittedName>
        <fullName evidence="1">Uncharacterized protein</fullName>
    </submittedName>
</protein>
<keyword evidence="2" id="KW-1185">Reference proteome</keyword>
<sequence length="179" mass="19835">MVVVLPVPGGPCNTVMELFNTCSMATFCELFMFSDDNCNLLLKYNCLIGVFPRSMLMKLLLSNLAMANKILEIGTEQGVILRFPEPYGNCMTSFHLNNSKRMSYSVAILDLLFLVTGAISRMKAAQTCSLSPSLVMNIPWLIENGDFPKDLKFSGIKRWMSSSLGTVILNTERSLVQSG</sequence>
<dbReference type="AlphaFoldDB" id="A0A9P8Q1A7"/>
<comment type="caution">
    <text evidence="1">The sequence shown here is derived from an EMBL/GenBank/DDBJ whole genome shotgun (WGS) entry which is preliminary data.</text>
</comment>
<reference evidence="1" key="1">
    <citation type="journal article" date="2021" name="Open Biol.">
        <title>Shared evolutionary footprints suggest mitochondrial oxidative damage underlies multiple complex I losses in fungi.</title>
        <authorList>
            <person name="Schikora-Tamarit M.A."/>
            <person name="Marcet-Houben M."/>
            <person name="Nosek J."/>
            <person name="Gabaldon T."/>
        </authorList>
    </citation>
    <scope>NUCLEOTIDE SEQUENCE</scope>
    <source>
        <strain evidence="1">CBS2887</strain>
    </source>
</reference>
<dbReference type="EMBL" id="JAEUBG010004437">
    <property type="protein sequence ID" value="KAH3681385.1"/>
    <property type="molecule type" value="Genomic_DNA"/>
</dbReference>
<evidence type="ECO:0000313" key="2">
    <source>
        <dbReference type="Proteomes" id="UP000774326"/>
    </source>
</evidence>
<gene>
    <name evidence="1" type="ORF">WICPIJ_007654</name>
</gene>
<evidence type="ECO:0000313" key="1">
    <source>
        <dbReference type="EMBL" id="KAH3681385.1"/>
    </source>
</evidence>